<feature type="active site" description="Proton donor/acceptor" evidence="3">
    <location>
        <position position="209"/>
    </location>
</feature>
<dbReference type="GO" id="GO:0016787">
    <property type="term" value="F:hydrolase activity"/>
    <property type="evidence" value="ECO:0007669"/>
    <property type="project" value="UniProtKB-KW"/>
</dbReference>
<dbReference type="InterPro" id="IPR011042">
    <property type="entry name" value="6-blade_b-propeller_TolB-like"/>
</dbReference>
<dbReference type="Pfam" id="PF08450">
    <property type="entry name" value="SGL"/>
    <property type="match status" value="1"/>
</dbReference>
<dbReference type="EMBL" id="BLKZ01000002">
    <property type="protein sequence ID" value="GFG94044.1"/>
    <property type="molecule type" value="Genomic_DNA"/>
</dbReference>
<feature type="binding site" evidence="4">
    <location>
        <position position="162"/>
    </location>
    <ligand>
        <name>a divalent metal cation</name>
        <dbReference type="ChEBI" id="CHEBI:60240"/>
    </ligand>
</feature>
<dbReference type="InterPro" id="IPR051262">
    <property type="entry name" value="SMP-30/CGR1_Lactonase"/>
</dbReference>
<dbReference type="InterPro" id="IPR005511">
    <property type="entry name" value="SMP-30"/>
</dbReference>
<keyword evidence="4" id="KW-0862">Zinc</keyword>
<dbReference type="GO" id="GO:0046872">
    <property type="term" value="F:metal ion binding"/>
    <property type="evidence" value="ECO:0007669"/>
    <property type="project" value="UniProtKB-KW"/>
</dbReference>
<feature type="binding site" evidence="4">
    <location>
        <position position="34"/>
    </location>
    <ligand>
        <name>a divalent metal cation</name>
        <dbReference type="ChEBI" id="CHEBI:60240"/>
    </ligand>
</feature>
<feature type="domain" description="SMP-30/Gluconolactonase/LRE-like region" evidence="5">
    <location>
        <begin position="32"/>
        <end position="267"/>
    </location>
</feature>
<keyword evidence="4" id="KW-0479">Metal-binding</keyword>
<proteinExistence type="inferred from homology"/>
<evidence type="ECO:0000256" key="1">
    <source>
        <dbReference type="ARBA" id="ARBA00008853"/>
    </source>
</evidence>
<evidence type="ECO:0000259" key="5">
    <source>
        <dbReference type="Pfam" id="PF08450"/>
    </source>
</evidence>
<evidence type="ECO:0000256" key="4">
    <source>
        <dbReference type="PIRSR" id="PIRSR605511-2"/>
    </source>
</evidence>
<evidence type="ECO:0000313" key="7">
    <source>
        <dbReference type="Proteomes" id="UP000465360"/>
    </source>
</evidence>
<dbReference type="SUPFAM" id="SSF63829">
    <property type="entry name" value="Calcium-dependent phosphotriesterase"/>
    <property type="match status" value="1"/>
</dbReference>
<sequence>MTATPEVRDTFAVICKGLTGLVPTPLTSGFCFGEGPRWFEGLLWFSDMLGEAVHTSDMRGSLTTLPLPGHTPSGLGFRPDGTLLITSAEDRLVLGYDGDTVDLVANLADLAPANLGDMVVDGLGRAYIGVQAFTGGVIIRLDPDKDPDHSATVVATDLDFPNGMVITPDHRRLIVAESMARRLTEFTIGGDGALHDRRVFADGLDGPPDGIALDAEGGVWTAMTLAHQFERIAADGEVTDRIDMGDRVAIACALGGPERRTLFLLSSTDAYPKRLAGTRLSRLDAVTVDIPGAGLP</sequence>
<accession>A0A7I9YZ90</accession>
<evidence type="ECO:0000256" key="2">
    <source>
        <dbReference type="ARBA" id="ARBA00022801"/>
    </source>
</evidence>
<comment type="caution">
    <text evidence="6">The sequence shown here is derived from an EMBL/GenBank/DDBJ whole genome shotgun (WGS) entry which is preliminary data.</text>
</comment>
<dbReference type="PANTHER" id="PTHR47572:SF4">
    <property type="entry name" value="LACTONASE DRP35"/>
    <property type="match status" value="1"/>
</dbReference>
<keyword evidence="2" id="KW-0378">Hydrolase</keyword>
<gene>
    <name evidence="6" type="ORF">MBOU_60860</name>
</gene>
<dbReference type="Proteomes" id="UP000465360">
    <property type="component" value="Unassembled WGS sequence"/>
</dbReference>
<name>A0A7I9YZ90_MYCBU</name>
<dbReference type="Gene3D" id="2.120.10.30">
    <property type="entry name" value="TolB, C-terminal domain"/>
    <property type="match status" value="1"/>
</dbReference>
<evidence type="ECO:0000256" key="3">
    <source>
        <dbReference type="PIRSR" id="PIRSR605511-1"/>
    </source>
</evidence>
<protein>
    <submittedName>
        <fullName evidence="6">Gluconolactonase</fullName>
    </submittedName>
</protein>
<feature type="binding site" evidence="4">
    <location>
        <position position="209"/>
    </location>
    <ligand>
        <name>a divalent metal cation</name>
        <dbReference type="ChEBI" id="CHEBI:60240"/>
    </ligand>
</feature>
<keyword evidence="7" id="KW-1185">Reference proteome</keyword>
<dbReference type="InterPro" id="IPR013658">
    <property type="entry name" value="SGL"/>
</dbReference>
<comment type="similarity">
    <text evidence="1">Belongs to the SMP-30/CGR1 family.</text>
</comment>
<reference evidence="6 7" key="1">
    <citation type="journal article" date="2019" name="Emerg. Microbes Infect.">
        <title>Comprehensive subspecies identification of 175 nontuberculous mycobacteria species based on 7547 genomic profiles.</title>
        <authorList>
            <person name="Matsumoto Y."/>
            <person name="Kinjo T."/>
            <person name="Motooka D."/>
            <person name="Nabeya D."/>
            <person name="Jung N."/>
            <person name="Uechi K."/>
            <person name="Horii T."/>
            <person name="Iida T."/>
            <person name="Fujita J."/>
            <person name="Nakamura S."/>
        </authorList>
    </citation>
    <scope>NUCLEOTIDE SEQUENCE [LARGE SCALE GENOMIC DNA]</scope>
    <source>
        <strain evidence="6 7">JCM 30725</strain>
    </source>
</reference>
<dbReference type="PRINTS" id="PR01790">
    <property type="entry name" value="SMP30FAMILY"/>
</dbReference>
<comment type="cofactor">
    <cofactor evidence="4">
        <name>Zn(2+)</name>
        <dbReference type="ChEBI" id="CHEBI:29105"/>
    </cofactor>
    <text evidence="4">Binds 1 divalent metal cation per subunit.</text>
</comment>
<dbReference type="PANTHER" id="PTHR47572">
    <property type="entry name" value="LIPOPROTEIN-RELATED"/>
    <property type="match status" value="1"/>
</dbReference>
<evidence type="ECO:0000313" key="6">
    <source>
        <dbReference type="EMBL" id="GFG94044.1"/>
    </source>
</evidence>
<organism evidence="6 7">
    <name type="scientific">Mycobacterium bourgelatii</name>
    <dbReference type="NCBI Taxonomy" id="1273442"/>
    <lineage>
        <taxon>Bacteria</taxon>
        <taxon>Bacillati</taxon>
        <taxon>Actinomycetota</taxon>
        <taxon>Actinomycetes</taxon>
        <taxon>Mycobacteriales</taxon>
        <taxon>Mycobacteriaceae</taxon>
        <taxon>Mycobacterium</taxon>
    </lineage>
</organism>
<dbReference type="AlphaFoldDB" id="A0A7I9YZ90"/>